<name>A0A285VCP3_9MICO</name>
<dbReference type="PROSITE" id="PS50043">
    <property type="entry name" value="HTH_LUXR_2"/>
    <property type="match status" value="1"/>
</dbReference>
<dbReference type="CDD" id="cd06170">
    <property type="entry name" value="LuxR_C_like"/>
    <property type="match status" value="1"/>
</dbReference>
<dbReference type="SMART" id="SM00421">
    <property type="entry name" value="HTH_LUXR"/>
    <property type="match status" value="1"/>
</dbReference>
<dbReference type="GO" id="GO:0003677">
    <property type="term" value="F:DNA binding"/>
    <property type="evidence" value="ECO:0007669"/>
    <property type="project" value="UniProtKB-KW"/>
</dbReference>
<dbReference type="PANTHER" id="PTHR44688:SF16">
    <property type="entry name" value="DNA-BINDING TRANSCRIPTIONAL ACTIVATOR DEVR_DOSR"/>
    <property type="match status" value="1"/>
</dbReference>
<evidence type="ECO:0000256" key="2">
    <source>
        <dbReference type="ARBA" id="ARBA00023125"/>
    </source>
</evidence>
<feature type="domain" description="HTH luxR-type" evidence="4">
    <location>
        <begin position="200"/>
        <end position="265"/>
    </location>
</feature>
<gene>
    <name evidence="5" type="ORF">SAMN05421879_101299</name>
</gene>
<dbReference type="AlphaFoldDB" id="A0A285VCP3"/>
<dbReference type="EMBL" id="OBQK01000001">
    <property type="protein sequence ID" value="SOC51753.1"/>
    <property type="molecule type" value="Genomic_DNA"/>
</dbReference>
<dbReference type="SUPFAM" id="SSF46894">
    <property type="entry name" value="C-terminal effector domain of the bipartite response regulators"/>
    <property type="match status" value="1"/>
</dbReference>
<dbReference type="PANTHER" id="PTHR44688">
    <property type="entry name" value="DNA-BINDING TRANSCRIPTIONAL ACTIVATOR DEVR_DOSR"/>
    <property type="match status" value="1"/>
</dbReference>
<protein>
    <submittedName>
        <fullName evidence="5">Regulatory protein, luxR family</fullName>
    </submittedName>
</protein>
<dbReference type="PRINTS" id="PR00038">
    <property type="entry name" value="HTHLUXR"/>
</dbReference>
<evidence type="ECO:0000313" key="6">
    <source>
        <dbReference type="Proteomes" id="UP000219688"/>
    </source>
</evidence>
<evidence type="ECO:0000256" key="3">
    <source>
        <dbReference type="ARBA" id="ARBA00023163"/>
    </source>
</evidence>
<accession>A0A285VCP3</accession>
<reference evidence="6" key="1">
    <citation type="submission" date="2017-08" db="EMBL/GenBank/DDBJ databases">
        <authorList>
            <person name="Varghese N."/>
            <person name="Submissions S."/>
        </authorList>
    </citation>
    <scope>NUCLEOTIDE SEQUENCE [LARGE SCALE GENOMIC DNA]</scope>
    <source>
        <strain evidence="6">USBA17B2</strain>
    </source>
</reference>
<organism evidence="5 6">
    <name type="scientific">Ornithinimicrobium cerasi</name>
    <dbReference type="NCBI Taxonomy" id="2248773"/>
    <lineage>
        <taxon>Bacteria</taxon>
        <taxon>Bacillati</taxon>
        <taxon>Actinomycetota</taxon>
        <taxon>Actinomycetes</taxon>
        <taxon>Micrococcales</taxon>
        <taxon>Ornithinimicrobiaceae</taxon>
        <taxon>Ornithinimicrobium</taxon>
    </lineage>
</organism>
<evidence type="ECO:0000259" key="4">
    <source>
        <dbReference type="PROSITE" id="PS50043"/>
    </source>
</evidence>
<keyword evidence="6" id="KW-1185">Reference proteome</keyword>
<keyword evidence="1" id="KW-0805">Transcription regulation</keyword>
<dbReference type="GO" id="GO:0006355">
    <property type="term" value="P:regulation of DNA-templated transcription"/>
    <property type="evidence" value="ECO:0007669"/>
    <property type="project" value="InterPro"/>
</dbReference>
<keyword evidence="3" id="KW-0804">Transcription</keyword>
<dbReference type="InterPro" id="IPR036388">
    <property type="entry name" value="WH-like_DNA-bd_sf"/>
</dbReference>
<dbReference type="Gene3D" id="1.10.10.10">
    <property type="entry name" value="Winged helix-like DNA-binding domain superfamily/Winged helix DNA-binding domain"/>
    <property type="match status" value="1"/>
</dbReference>
<dbReference type="RefSeq" id="WP_097186500.1">
    <property type="nucleotide sequence ID" value="NZ_OBQK01000001.1"/>
</dbReference>
<evidence type="ECO:0000313" key="5">
    <source>
        <dbReference type="EMBL" id="SOC51753.1"/>
    </source>
</evidence>
<dbReference type="InterPro" id="IPR016032">
    <property type="entry name" value="Sig_transdc_resp-reg_C-effctor"/>
</dbReference>
<dbReference type="Pfam" id="PF00196">
    <property type="entry name" value="GerE"/>
    <property type="match status" value="1"/>
</dbReference>
<dbReference type="InterPro" id="IPR000792">
    <property type="entry name" value="Tscrpt_reg_LuxR_C"/>
</dbReference>
<dbReference type="Proteomes" id="UP000219688">
    <property type="component" value="Unassembled WGS sequence"/>
</dbReference>
<dbReference type="PROSITE" id="PS00622">
    <property type="entry name" value="HTH_LUXR_1"/>
    <property type="match status" value="1"/>
</dbReference>
<evidence type="ECO:0000256" key="1">
    <source>
        <dbReference type="ARBA" id="ARBA00023015"/>
    </source>
</evidence>
<keyword evidence="2" id="KW-0238">DNA-binding</keyword>
<sequence>MAEVGVSGADLHRLRDILALLRPDNGTGAGPVEVAYEVLDLLEPLLHVDGISFQEMHVGRHQSMHRSYVQASEAGEHVALDAAQIAAYDRENPPDTIMRYWWQLPCSLVDRTGRPQLTTIRMFYTASEWAAHPVQIDYFRCADSLLLAYPTGGGSTLRILTAREAAPAFGLRELTLMELLQPHLLPLLRAVRAEVTAPRVDDAGSVITQRQIEILHLVALGLPNRRIGHLLGISEATVRKHLENSFERMGVQSRTEAVHWLHEHEHEAEAVS</sequence>
<proteinExistence type="predicted"/>